<dbReference type="PANTHER" id="PTHR10146:SF14">
    <property type="entry name" value="PYRIDOXAL PHOSPHATE HOMEOSTASIS PROTEIN"/>
    <property type="match status" value="1"/>
</dbReference>
<dbReference type="RefSeq" id="WP_019244946.1">
    <property type="nucleotide sequence ID" value="NZ_CAPH01000005.1"/>
</dbReference>
<dbReference type="PIRSF" id="PIRSF004848">
    <property type="entry name" value="YBL036c_PLPDEIII"/>
    <property type="match status" value="1"/>
</dbReference>
<comment type="function">
    <text evidence="2">Pyridoxal 5'-phosphate (PLP)-binding protein, which is involved in PLP homeostasis.</text>
</comment>
<dbReference type="GeneID" id="82890539"/>
<dbReference type="HAMAP" id="MF_02087">
    <property type="entry name" value="PLP_homeostasis"/>
    <property type="match status" value="1"/>
</dbReference>
<dbReference type="Proteomes" id="UP001059295">
    <property type="component" value="Chromosome"/>
</dbReference>
<evidence type="ECO:0000256" key="3">
    <source>
        <dbReference type="RuleBase" id="RU004514"/>
    </source>
</evidence>
<gene>
    <name evidence="5" type="ORF">NQ491_02355</name>
</gene>
<dbReference type="Gene3D" id="3.20.20.10">
    <property type="entry name" value="Alanine racemase"/>
    <property type="match status" value="1"/>
</dbReference>
<dbReference type="Pfam" id="PF01168">
    <property type="entry name" value="Ala_racemase_N"/>
    <property type="match status" value="1"/>
</dbReference>
<dbReference type="SUPFAM" id="SSF51419">
    <property type="entry name" value="PLP-binding barrel"/>
    <property type="match status" value="1"/>
</dbReference>
<dbReference type="InterPro" id="IPR029066">
    <property type="entry name" value="PLP-binding_barrel"/>
</dbReference>
<keyword evidence="1 2" id="KW-0663">Pyridoxal phosphate</keyword>
<feature type="modified residue" description="N6-(pyridoxal phosphate)lysine" evidence="2">
    <location>
        <position position="25"/>
    </location>
</feature>
<proteinExistence type="inferred from homology"/>
<keyword evidence="6" id="KW-1185">Reference proteome</keyword>
<comment type="similarity">
    <text evidence="2 3">Belongs to the pyridoxal phosphate-binding protein YggS/PROSC family.</text>
</comment>
<dbReference type="InterPro" id="IPR001608">
    <property type="entry name" value="Ala_racemase_N"/>
</dbReference>
<evidence type="ECO:0000256" key="1">
    <source>
        <dbReference type="ARBA" id="ARBA00022898"/>
    </source>
</evidence>
<feature type="domain" description="Alanine racemase N-terminal" evidence="4">
    <location>
        <begin position="4"/>
        <end position="218"/>
    </location>
</feature>
<dbReference type="InterPro" id="IPR011078">
    <property type="entry name" value="PyrdxlP_homeostasis"/>
</dbReference>
<dbReference type="PANTHER" id="PTHR10146">
    <property type="entry name" value="PROLINE SYNTHETASE CO-TRANSCRIBED BACTERIAL HOMOLOG PROTEIN"/>
    <property type="match status" value="1"/>
</dbReference>
<name>A0ABY5V1K0_9BACT</name>
<accession>A0ABY5V1K0</accession>
<evidence type="ECO:0000259" key="4">
    <source>
        <dbReference type="Pfam" id="PF01168"/>
    </source>
</evidence>
<sequence length="220" mass="24793">MSVADKIASLKASLPSGVTLVAVSKTYPPSAIMEAYEAGQRVFGENRPQELAAKQAELPGDIEWHLIGGLQTNKVKLVAPFVSMIHSAESARLLRFIDREARRNDRVIDVLLEVRIAREESKHGWDEGELERYLRSGEHRSLEGVRFRGLMGVATNTDEKEIVRAEFTRLRDLFVRWKGEFFDERFDTLSMGMSADYPLAVECGSTMVRIGSAIFGARRY</sequence>
<dbReference type="EMBL" id="CP102294">
    <property type="protein sequence ID" value="UWN57639.1"/>
    <property type="molecule type" value="Genomic_DNA"/>
</dbReference>
<evidence type="ECO:0000256" key="2">
    <source>
        <dbReference type="HAMAP-Rule" id="MF_02087"/>
    </source>
</evidence>
<evidence type="ECO:0000313" key="5">
    <source>
        <dbReference type="EMBL" id="UWN57639.1"/>
    </source>
</evidence>
<dbReference type="CDD" id="cd00635">
    <property type="entry name" value="PLPDE_III_YBL036c_like"/>
    <property type="match status" value="1"/>
</dbReference>
<evidence type="ECO:0000313" key="6">
    <source>
        <dbReference type="Proteomes" id="UP001059295"/>
    </source>
</evidence>
<organism evidence="5 6">
    <name type="scientific">Alistipes ihumii AP11</name>
    <dbReference type="NCBI Taxonomy" id="1211813"/>
    <lineage>
        <taxon>Bacteria</taxon>
        <taxon>Pseudomonadati</taxon>
        <taxon>Bacteroidota</taxon>
        <taxon>Bacteroidia</taxon>
        <taxon>Bacteroidales</taxon>
        <taxon>Rikenellaceae</taxon>
        <taxon>Alistipes</taxon>
    </lineage>
</organism>
<dbReference type="NCBIfam" id="TIGR00044">
    <property type="entry name" value="YggS family pyridoxal phosphate-dependent enzyme"/>
    <property type="match status" value="1"/>
</dbReference>
<protein>
    <recommendedName>
        <fullName evidence="2">Pyridoxal phosphate homeostasis protein</fullName>
        <shortName evidence="2">PLP homeostasis protein</shortName>
    </recommendedName>
</protein>
<reference evidence="5" key="1">
    <citation type="journal article" date="2022" name="Cell">
        <title>Design, construction, and in vivo augmentation of a complex gut microbiome.</title>
        <authorList>
            <person name="Cheng A.G."/>
            <person name="Ho P.Y."/>
            <person name="Aranda-Diaz A."/>
            <person name="Jain S."/>
            <person name="Yu F.B."/>
            <person name="Meng X."/>
            <person name="Wang M."/>
            <person name="Iakiviak M."/>
            <person name="Nagashima K."/>
            <person name="Zhao A."/>
            <person name="Murugkar P."/>
            <person name="Patil A."/>
            <person name="Atabakhsh K."/>
            <person name="Weakley A."/>
            <person name="Yan J."/>
            <person name="Brumbaugh A.R."/>
            <person name="Higginbottom S."/>
            <person name="Dimas A."/>
            <person name="Shiver A.L."/>
            <person name="Deutschbauer A."/>
            <person name="Neff N."/>
            <person name="Sonnenburg J.L."/>
            <person name="Huang K.C."/>
            <person name="Fischbach M.A."/>
        </authorList>
    </citation>
    <scope>NUCLEOTIDE SEQUENCE</scope>
    <source>
        <strain evidence="5">AP11</strain>
    </source>
</reference>